<dbReference type="InterPro" id="IPR009912">
    <property type="entry name" value="DUF1451"/>
</dbReference>
<dbReference type="HOGENOM" id="CLU_211577_0_0_10"/>
<dbReference type="EMBL" id="CP002345">
    <property type="protein sequence ID" value="ADQ80897.1"/>
    <property type="molecule type" value="Genomic_DNA"/>
</dbReference>
<keyword evidence="2" id="KW-1185">Reference proteome</keyword>
<dbReference type="AlphaFoldDB" id="E4T853"/>
<dbReference type="RefSeq" id="WP_013446266.1">
    <property type="nucleotide sequence ID" value="NC_014734.1"/>
</dbReference>
<reference evidence="1 2" key="2">
    <citation type="journal article" date="2011" name="Stand. Genomic Sci.">
        <title>Complete genome sequence of Paludibacter propionicigenes type strain (WB4).</title>
        <authorList>
            <person name="Gronow S."/>
            <person name="Munk C."/>
            <person name="Lapidus A."/>
            <person name="Nolan M."/>
            <person name="Lucas S."/>
            <person name="Hammon N."/>
            <person name="Deshpande S."/>
            <person name="Cheng J.F."/>
            <person name="Tapia R."/>
            <person name="Han C."/>
            <person name="Goodwin L."/>
            <person name="Pitluck S."/>
            <person name="Liolios K."/>
            <person name="Ivanova N."/>
            <person name="Mavromatis K."/>
            <person name="Mikhailova N."/>
            <person name="Pati A."/>
            <person name="Chen A."/>
            <person name="Palaniappan K."/>
            <person name="Land M."/>
            <person name="Hauser L."/>
            <person name="Chang Y.J."/>
            <person name="Jeffries C.D."/>
            <person name="Brambilla E."/>
            <person name="Rohde M."/>
            <person name="Goker M."/>
            <person name="Detter J.C."/>
            <person name="Woyke T."/>
            <person name="Bristow J."/>
            <person name="Eisen J.A."/>
            <person name="Markowitz V."/>
            <person name="Hugenholtz P."/>
            <person name="Kyrpides N.C."/>
            <person name="Klenk H.P."/>
        </authorList>
    </citation>
    <scope>NUCLEOTIDE SEQUENCE [LARGE SCALE GENOMIC DNA]</scope>
    <source>
        <strain evidence="2">DSM 17365 / JCM 13257 / WB4</strain>
    </source>
</reference>
<evidence type="ECO:0000313" key="1">
    <source>
        <dbReference type="EMBL" id="ADQ80897.1"/>
    </source>
</evidence>
<sequence>MPTTGQKPGRGTYYCTNCGQSVTLDDDSDILPPCPKCSHTNFR</sequence>
<organism evidence="1 2">
    <name type="scientific">Paludibacter propionicigenes (strain DSM 17365 / JCM 13257 / WB4)</name>
    <dbReference type="NCBI Taxonomy" id="694427"/>
    <lineage>
        <taxon>Bacteria</taxon>
        <taxon>Pseudomonadati</taxon>
        <taxon>Bacteroidota</taxon>
        <taxon>Bacteroidia</taxon>
        <taxon>Bacteroidales</taxon>
        <taxon>Paludibacteraceae</taxon>
        <taxon>Paludibacter</taxon>
    </lineage>
</organism>
<protein>
    <submittedName>
        <fullName evidence="1">Uncharacterized protein</fullName>
    </submittedName>
</protein>
<name>E4T853_PALPW</name>
<dbReference type="KEGG" id="ppn:Palpr_2768"/>
<dbReference type="OrthoDB" id="5402078at2"/>
<accession>E4T853</accession>
<dbReference type="eggNOG" id="ENOG5033BNQ">
    <property type="taxonomic scope" value="Bacteria"/>
</dbReference>
<evidence type="ECO:0000313" key="2">
    <source>
        <dbReference type="Proteomes" id="UP000008718"/>
    </source>
</evidence>
<dbReference type="Pfam" id="PF07295">
    <property type="entry name" value="DUF1451"/>
    <property type="match status" value="1"/>
</dbReference>
<dbReference type="Proteomes" id="UP000008718">
    <property type="component" value="Chromosome"/>
</dbReference>
<reference key="1">
    <citation type="submission" date="2010-11" db="EMBL/GenBank/DDBJ databases">
        <title>The complete genome of Paludibacter propionicigenes DSM 17365.</title>
        <authorList>
            <consortium name="US DOE Joint Genome Institute (JGI-PGF)"/>
            <person name="Lucas S."/>
            <person name="Copeland A."/>
            <person name="Lapidus A."/>
            <person name="Bruce D."/>
            <person name="Goodwin L."/>
            <person name="Pitluck S."/>
            <person name="Kyrpides N."/>
            <person name="Mavromatis K."/>
            <person name="Ivanova N."/>
            <person name="Munk A.C."/>
            <person name="Brettin T."/>
            <person name="Detter J.C."/>
            <person name="Han C."/>
            <person name="Tapia R."/>
            <person name="Land M."/>
            <person name="Hauser L."/>
            <person name="Markowitz V."/>
            <person name="Cheng J.-F."/>
            <person name="Hugenholtz P."/>
            <person name="Woyke T."/>
            <person name="Wu D."/>
            <person name="Gronow S."/>
            <person name="Wellnitz S."/>
            <person name="Brambilla E."/>
            <person name="Klenk H.-P."/>
            <person name="Eisen J.A."/>
        </authorList>
    </citation>
    <scope>NUCLEOTIDE SEQUENCE</scope>
    <source>
        <strain>WB4</strain>
    </source>
</reference>
<proteinExistence type="predicted"/>
<gene>
    <name evidence="1" type="ordered locus">Palpr_2768</name>
</gene>